<accession>A0ABR6E9V9</accession>
<sequence>MTSISKFRATLAAGAAVAASAAVLMAPGTANAASYSDCKKGNICFYTGSNGTGHMCQWDGNDSDWRGGGITCSWAGTHNVKSVYNNGFASGYKDVVYYTGANYQNRIGCTKVGNQGNLAGTYKLRSHKWVTSC</sequence>
<name>A0ABR6E9V9_9ACTN</name>
<gene>
    <name evidence="2" type="ORF">GL263_00855</name>
</gene>
<dbReference type="RefSeq" id="WP_182853568.1">
    <property type="nucleotide sequence ID" value="NZ_WMLF01000006.1"/>
</dbReference>
<keyword evidence="1" id="KW-0732">Signal</keyword>
<keyword evidence="3" id="KW-1185">Reference proteome</keyword>
<dbReference type="EMBL" id="WMLF01000006">
    <property type="protein sequence ID" value="MBB1242134.1"/>
    <property type="molecule type" value="Genomic_DNA"/>
</dbReference>
<feature type="signal peptide" evidence="1">
    <location>
        <begin position="1"/>
        <end position="32"/>
    </location>
</feature>
<proteinExistence type="predicted"/>
<comment type="caution">
    <text evidence="2">The sequence shown here is derived from an EMBL/GenBank/DDBJ whole genome shotgun (WGS) entry which is preliminary data.</text>
</comment>
<dbReference type="Pfam" id="PF03995">
    <property type="entry name" value="Inhibitor_I36"/>
    <property type="match status" value="1"/>
</dbReference>
<dbReference type="Proteomes" id="UP000766698">
    <property type="component" value="Unassembled WGS sequence"/>
</dbReference>
<evidence type="ECO:0000256" key="1">
    <source>
        <dbReference type="SAM" id="SignalP"/>
    </source>
</evidence>
<protein>
    <submittedName>
        <fullName evidence="2">Peptidase inhibitor family I36 protein</fullName>
    </submittedName>
</protein>
<organism evidence="2 3">
    <name type="scientific">Streptomyces durbertensis</name>
    <dbReference type="NCBI Taxonomy" id="2448886"/>
    <lineage>
        <taxon>Bacteria</taxon>
        <taxon>Bacillati</taxon>
        <taxon>Actinomycetota</taxon>
        <taxon>Actinomycetes</taxon>
        <taxon>Kitasatosporales</taxon>
        <taxon>Streptomycetaceae</taxon>
        <taxon>Streptomyces</taxon>
    </lineage>
</organism>
<evidence type="ECO:0000313" key="3">
    <source>
        <dbReference type="Proteomes" id="UP000766698"/>
    </source>
</evidence>
<reference evidence="3" key="1">
    <citation type="journal article" date="2020" name="Syst. Appl. Microbiol.">
        <title>Streptomyces alkaliterrae sp. nov., isolated from an alkaline soil, and emended descriptions of Streptomyces alkaliphilus, Streptomyces calidiresistens and Streptomyces durbertensis.</title>
        <authorList>
            <person name="Swiecimska M."/>
            <person name="Golinska P."/>
            <person name="Nouioui I."/>
            <person name="Wypij M."/>
            <person name="Rai M."/>
            <person name="Sangal V."/>
            <person name="Goodfellow M."/>
        </authorList>
    </citation>
    <scope>NUCLEOTIDE SEQUENCE [LARGE SCALE GENOMIC DNA]</scope>
    <source>
        <strain evidence="3">DSM 104538</strain>
    </source>
</reference>
<feature type="chain" id="PRO_5046425273" evidence="1">
    <location>
        <begin position="33"/>
        <end position="133"/>
    </location>
</feature>
<evidence type="ECO:0000313" key="2">
    <source>
        <dbReference type="EMBL" id="MBB1242134.1"/>
    </source>
</evidence>